<reference evidence="1 2" key="1">
    <citation type="submission" date="2011-04" db="EMBL/GenBank/DDBJ databases">
        <title>The Genome Sequence of Dysgonomonas mossii DSM 22836.</title>
        <authorList>
            <consortium name="The Broad Institute Genome Sequencing Platform"/>
            <person name="Earl A."/>
            <person name="Ward D."/>
            <person name="Feldgarden M."/>
            <person name="Gevers D."/>
            <person name="Pudlo N."/>
            <person name="Martens E."/>
            <person name="Allen-Vercoe E."/>
            <person name="Young S.K."/>
            <person name="Zeng Q."/>
            <person name="Gargeya S."/>
            <person name="Fitzgerald M."/>
            <person name="Haas B."/>
            <person name="Abouelleil A."/>
            <person name="Alvarado L."/>
            <person name="Arachchi H.M."/>
            <person name="Berlin A."/>
            <person name="Brown A."/>
            <person name="Chapman S.B."/>
            <person name="Chen Z."/>
            <person name="Dunbar C."/>
            <person name="Freedman E."/>
            <person name="Gearin G."/>
            <person name="Gellesch M."/>
            <person name="Goldberg J."/>
            <person name="Griggs A."/>
            <person name="Gujja S."/>
            <person name="Heiman D."/>
            <person name="Howarth C."/>
            <person name="Larson L."/>
            <person name="Lui A."/>
            <person name="MacDonald P.J.P."/>
            <person name="Mehta T."/>
            <person name="Montmayeur A."/>
            <person name="Murphy C."/>
            <person name="Neiman D."/>
            <person name="Pearson M."/>
            <person name="Priest M."/>
            <person name="Roberts A."/>
            <person name="Saif S."/>
            <person name="Shea T."/>
            <person name="Shenoy N."/>
            <person name="Sisk P."/>
            <person name="Stolte C."/>
            <person name="Sykes S."/>
            <person name="Yandava C."/>
            <person name="Wortman J."/>
            <person name="Nusbaum C."/>
            <person name="Birren B."/>
        </authorList>
    </citation>
    <scope>NUCLEOTIDE SEQUENCE [LARGE SCALE GENOMIC DNA]</scope>
    <source>
        <strain evidence="1 2">DSM 22836</strain>
    </source>
</reference>
<dbReference type="eggNOG" id="COG3209">
    <property type="taxonomic scope" value="Bacteria"/>
</dbReference>
<dbReference type="HOGENOM" id="CLU_006833_0_0_10"/>
<dbReference type="OrthoDB" id="9814627at2"/>
<keyword evidence="2" id="KW-1185">Reference proteome</keyword>
<comment type="caution">
    <text evidence="1">The sequence shown here is derived from an EMBL/GenBank/DDBJ whole genome shotgun (WGS) entry which is preliminary data.</text>
</comment>
<protein>
    <recommendedName>
        <fullName evidence="3">YD repeat-containing protein</fullName>
    </recommendedName>
</protein>
<organism evidence="1 2">
    <name type="scientific">Dysgonomonas mossii DSM 22836</name>
    <dbReference type="NCBI Taxonomy" id="742767"/>
    <lineage>
        <taxon>Bacteria</taxon>
        <taxon>Pseudomonadati</taxon>
        <taxon>Bacteroidota</taxon>
        <taxon>Bacteroidia</taxon>
        <taxon>Bacteroidales</taxon>
        <taxon>Dysgonomonadaceae</taxon>
        <taxon>Dysgonomonas</taxon>
    </lineage>
</organism>
<dbReference type="EMBL" id="ADLW01000014">
    <property type="protein sequence ID" value="EGK05514.1"/>
    <property type="molecule type" value="Genomic_DNA"/>
</dbReference>
<gene>
    <name evidence="1" type="ORF">HMPREF9456_02715</name>
</gene>
<proteinExistence type="predicted"/>
<dbReference type="RefSeq" id="WP_006844080.1">
    <property type="nucleotide sequence ID" value="NZ_AQWJ01000004.1"/>
</dbReference>
<evidence type="ECO:0008006" key="3">
    <source>
        <dbReference type="Google" id="ProtNLM"/>
    </source>
</evidence>
<name>F8X336_9BACT</name>
<dbReference type="GeneID" id="78083340"/>
<dbReference type="Proteomes" id="UP000006420">
    <property type="component" value="Unassembled WGS sequence"/>
</dbReference>
<evidence type="ECO:0000313" key="1">
    <source>
        <dbReference type="EMBL" id="EGK05514.1"/>
    </source>
</evidence>
<sequence>MKRIFFLLVSIFALLTGIHNLAFGQELSLKSYMPDIIPPSPTAYKFTAFGNIPFNSSTGTFQYSLPIYAIEMTDFNMLISLTYNSGGVKVDETSSITGHDWSLDAGGIISRVMRGKPDELSSRWYPSSINTQTDAIKIKNITNQTAPTNYDTERDWFSFRVNGLSGNFYFDENLNIYIDSKDYVKIEYNPDSNSLNNVGYGVPSTFTITDNKGYKYIFGGSHEYQEGMQTSTNNSPRNLFYYSAWFLKEIITPNQNKVSFKYRENNMSYIAGNTYSLLYREQCRQSDYIGNYSETSSYSTIKSRVISEISFANGTILFAYNTGRQDNGGVSLKEIHIKNQSSTIRKLLLNYDVSPSRLFLNNVKIQDENGTSAETYSFDYYSKEQLPPRLSFNKDKYGYYNGKNNNRPFSKSLKEDPVIYSILQKGYMADTYATADQEVYPEYTHYGMLKTITFPTGGYTNITYEGNSTEKLVDDYTYSTNFIELFRNCKRVDYTTLKFVSNGEDLNFSAGAGLDYNATQNGCQSPVPDPTHDIYTVKVRDLTSGQTILALTGDYGNKTSTITPCSDTPSADYMYAICPIKTTKGHEYEISLDMGSKPMNAARGTIDIKYNRVGAKNKKKVYSGGVRVKSIYDYANGQIINKRSFYYNELSKYPSDLTSLNEIISPKYYRMTKYILKCEVPGAEHPITAFYDRNILEISASTLNSLYNNRKQQSYYTVVTELKQTGASNSGAIERFYHDATDVPCVVVQRQENLGTAYSNTGDKYYGLLKNEKVYKNESGKYILSGEKSLEYSFNSNGILPSWVLNQDYEHPINMVLLDNDVSNVSIMYYHNYLTTVKDIKIQEKSYLSGNNIISNKINTYSSSPYYNLKTSTFTTSTRESVITQYKYAPDLVGIQTNMDKMISQNKVGIPIITEIRKKNLANSEKPLQYAKTEYTQFGSSSLLKPGSIFMSKDASSAEERIKYHNYDKYGNPIYLSKDDSNHTFYLWSYSGQYPIAEIKNATFTEVETAAKTIFSVASIDALSALSIPSETKLKDGSLQRALPKALVTTYTYKPLVGMLTSTYPSGITTYYDYDSFGRLKETYIYKDNIVSAANKQIIQSYDYHYQNQ</sequence>
<accession>F8X336</accession>
<evidence type="ECO:0000313" key="2">
    <source>
        <dbReference type="Proteomes" id="UP000006420"/>
    </source>
</evidence>
<dbReference type="STRING" id="742767.HMPREF9456_02715"/>
<dbReference type="AlphaFoldDB" id="F8X336"/>